<protein>
    <submittedName>
        <fullName evidence="3">Uncharacterized protein</fullName>
    </submittedName>
</protein>
<gene>
    <name evidence="3" type="ORF">PAP18089_04172</name>
</gene>
<dbReference type="AlphaFoldDB" id="A0A5E5PC11"/>
<dbReference type="Proteomes" id="UP000364291">
    <property type="component" value="Unassembled WGS sequence"/>
</dbReference>
<organism evidence="3 4">
    <name type="scientific">Pandoraea apista</name>
    <dbReference type="NCBI Taxonomy" id="93218"/>
    <lineage>
        <taxon>Bacteria</taxon>
        <taxon>Pseudomonadati</taxon>
        <taxon>Pseudomonadota</taxon>
        <taxon>Betaproteobacteria</taxon>
        <taxon>Burkholderiales</taxon>
        <taxon>Burkholderiaceae</taxon>
        <taxon>Pandoraea</taxon>
    </lineage>
</organism>
<dbReference type="OrthoDB" id="9101476at2"/>
<dbReference type="EMBL" id="CABPSX010000010">
    <property type="protein sequence ID" value="VVG73169.1"/>
    <property type="molecule type" value="Genomic_DNA"/>
</dbReference>
<keyword evidence="1" id="KW-0175">Coiled coil</keyword>
<name>A0A5E5PC11_9BURK</name>
<feature type="coiled-coil region" evidence="1">
    <location>
        <begin position="44"/>
        <end position="100"/>
    </location>
</feature>
<evidence type="ECO:0000256" key="2">
    <source>
        <dbReference type="SAM" id="MobiDB-lite"/>
    </source>
</evidence>
<evidence type="ECO:0000256" key="1">
    <source>
        <dbReference type="SAM" id="Coils"/>
    </source>
</evidence>
<reference evidence="3 4" key="1">
    <citation type="submission" date="2019-08" db="EMBL/GenBank/DDBJ databases">
        <authorList>
            <person name="Peeters C."/>
        </authorList>
    </citation>
    <scope>NUCLEOTIDE SEQUENCE [LARGE SCALE GENOMIC DNA]</scope>
    <source>
        <strain evidence="3 4">LMG 18089</strain>
    </source>
</reference>
<dbReference type="RefSeq" id="WP_150728770.1">
    <property type="nucleotide sequence ID" value="NZ_CABPSX010000010.1"/>
</dbReference>
<accession>A0A5E5PC11</accession>
<evidence type="ECO:0000313" key="3">
    <source>
        <dbReference type="EMBL" id="VVG73169.1"/>
    </source>
</evidence>
<proteinExistence type="predicted"/>
<feature type="region of interest" description="Disordered" evidence="2">
    <location>
        <begin position="251"/>
        <end position="270"/>
    </location>
</feature>
<evidence type="ECO:0000313" key="4">
    <source>
        <dbReference type="Proteomes" id="UP000364291"/>
    </source>
</evidence>
<sequence>MMKQDGTTSTLSRFANLETLREVETLIAQRKALEEHAESLPALIEAAKKELAAIGEQILDAEMSLLEVPEKAIPKVTKQRDDLEKQQVECELRIRRLQTQLTAIEARAPDIDNKIAVQIGFVKLEATMASEEIQVELAEEIRQGVTALRQSYAKVRALQRIVPMPRTSDFLLDAYVPDLEACMRVHTGQGTETYNTSPNLLVEKTDQTDEAEHQIAETLQPIVAALTVCRTHRPYVPMDKRPQAYVIKGSNEGPARGLGGPIGTPAPPPKVIESKPTFTGYKTGEPYQVKGDQSGLRTRQAMAEMNMSAAIAVAADSGER</sequence>